<evidence type="ECO:0000256" key="7">
    <source>
        <dbReference type="HAMAP-Rule" id="MF_02065"/>
    </source>
</evidence>
<dbReference type="GO" id="GO:0071555">
    <property type="term" value="P:cell wall organization"/>
    <property type="evidence" value="ECO:0007669"/>
    <property type="project" value="UniProtKB-KW"/>
</dbReference>
<dbReference type="GO" id="GO:0009252">
    <property type="term" value="P:peptidoglycan biosynthetic process"/>
    <property type="evidence" value="ECO:0007669"/>
    <property type="project" value="UniProtKB-UniRule"/>
</dbReference>
<sequence>MWVLKRLSRKLKLLFLSIFIGIIFFIGWFYYLANTATQLPFIPYEFSIESGGNLKDISNQLVADHLLPNAWSFILLSKMLGYESSIKAGEYVLIEDASPLQLLEYLVKGDIRQNEIRFIEGWTFSELRKALDEHPAIRHDTLNLSEQEILQLIGASELKAEGLFFPDTYFFPRNSSDASILKRAYHTMQNHLKIAWSSRKESLPLKSEYEGLILASIIEKETGKKSDRSMIAGVLINRLRLGMKLQVDPTVIYGIGQDFDGNLRKQDLLTDQEYNTYIRSGLPPSPIAMPGLASIQAAFNPAETDALYFVAKGNGESHFSTNLKDHNRAVHKYQKQQLP</sequence>
<feature type="site" description="Important for catalytic activity" evidence="7">
    <location>
        <position position="221"/>
    </location>
</feature>
<dbReference type="PANTHER" id="PTHR30518:SF2">
    <property type="entry name" value="ENDOLYTIC MUREIN TRANSGLYCOSYLASE"/>
    <property type="match status" value="1"/>
</dbReference>
<comment type="subcellular location">
    <subcellularLocation>
        <location evidence="7">Cell inner membrane</location>
        <topology evidence="7">Single-pass membrane protein</topology>
    </subcellularLocation>
</comment>
<reference evidence="8 9" key="1">
    <citation type="submission" date="2016-10" db="EMBL/GenBank/DDBJ databases">
        <authorList>
            <person name="de Groot N.N."/>
        </authorList>
    </citation>
    <scope>NUCLEOTIDE SEQUENCE [LARGE SCALE GENOMIC DNA]</scope>
    <source>
        <strain evidence="8 9">Nm110</strain>
    </source>
</reference>
<comment type="catalytic activity">
    <reaction evidence="7">
        <text>a peptidoglycan chain = a peptidoglycan chain with N-acetyl-1,6-anhydromuramyl-[peptide] at the reducing end + a peptidoglycan chain with N-acetylglucosamine at the non-reducing end.</text>
        <dbReference type="EC" id="4.2.2.29"/>
    </reaction>
</comment>
<keyword evidence="3 7" id="KW-1133">Transmembrane helix</keyword>
<accession>A0A1H2RSJ9</accession>
<protein>
    <recommendedName>
        <fullName evidence="7">Endolytic murein transglycosylase</fullName>
        <ecNumber evidence="7">4.2.2.29</ecNumber>
    </recommendedName>
    <alternativeName>
        <fullName evidence="7">Peptidoglycan lytic transglycosylase</fullName>
    </alternativeName>
    <alternativeName>
        <fullName evidence="7">Peptidoglycan polymerization terminase</fullName>
    </alternativeName>
</protein>
<evidence type="ECO:0000313" key="9">
    <source>
        <dbReference type="Proteomes" id="UP000183454"/>
    </source>
</evidence>
<keyword evidence="1 7" id="KW-1003">Cell membrane</keyword>
<dbReference type="HAMAP" id="MF_02065">
    <property type="entry name" value="MltG"/>
    <property type="match status" value="1"/>
</dbReference>
<organism evidence="8 9">
    <name type="scientific">Nitrosomonas communis</name>
    <dbReference type="NCBI Taxonomy" id="44574"/>
    <lineage>
        <taxon>Bacteria</taxon>
        <taxon>Pseudomonadati</taxon>
        <taxon>Pseudomonadota</taxon>
        <taxon>Betaproteobacteria</taxon>
        <taxon>Nitrosomonadales</taxon>
        <taxon>Nitrosomonadaceae</taxon>
        <taxon>Nitrosomonas</taxon>
    </lineage>
</organism>
<keyword evidence="5 7" id="KW-0456">Lyase</keyword>
<dbReference type="Pfam" id="PF02618">
    <property type="entry name" value="YceG"/>
    <property type="match status" value="1"/>
</dbReference>
<dbReference type="RefSeq" id="WP_074665481.1">
    <property type="nucleotide sequence ID" value="NZ_FNNH01000005.1"/>
</dbReference>
<dbReference type="InterPro" id="IPR003770">
    <property type="entry name" value="MLTG-like"/>
</dbReference>
<dbReference type="CDD" id="cd08010">
    <property type="entry name" value="MltG_like"/>
    <property type="match status" value="1"/>
</dbReference>
<dbReference type="AlphaFoldDB" id="A0A1H2RSJ9"/>
<name>A0A1H2RSJ9_9PROT</name>
<evidence type="ECO:0000256" key="5">
    <source>
        <dbReference type="ARBA" id="ARBA00023239"/>
    </source>
</evidence>
<dbReference type="NCBIfam" id="TIGR00247">
    <property type="entry name" value="endolytic transglycosylase MltG"/>
    <property type="match status" value="1"/>
</dbReference>
<dbReference type="GO" id="GO:0008932">
    <property type="term" value="F:lytic endotransglycosylase activity"/>
    <property type="evidence" value="ECO:0007669"/>
    <property type="project" value="UniProtKB-UniRule"/>
</dbReference>
<feature type="transmembrane region" description="Helical" evidence="7">
    <location>
        <begin position="12"/>
        <end position="33"/>
    </location>
</feature>
<dbReference type="Gene3D" id="3.30.1490.480">
    <property type="entry name" value="Endolytic murein transglycosylase"/>
    <property type="match status" value="1"/>
</dbReference>
<proteinExistence type="inferred from homology"/>
<keyword evidence="2 7" id="KW-0812">Transmembrane</keyword>
<evidence type="ECO:0000256" key="6">
    <source>
        <dbReference type="ARBA" id="ARBA00023316"/>
    </source>
</evidence>
<keyword evidence="6 7" id="KW-0961">Cell wall biogenesis/degradation</keyword>
<evidence type="ECO:0000313" key="8">
    <source>
        <dbReference type="EMBL" id="SDW22391.1"/>
    </source>
</evidence>
<dbReference type="PANTHER" id="PTHR30518">
    <property type="entry name" value="ENDOLYTIC MUREIN TRANSGLYCOSYLASE"/>
    <property type="match status" value="1"/>
</dbReference>
<evidence type="ECO:0000256" key="4">
    <source>
        <dbReference type="ARBA" id="ARBA00023136"/>
    </source>
</evidence>
<dbReference type="EC" id="4.2.2.29" evidence="7"/>
<comment type="function">
    <text evidence="7">Functions as a peptidoglycan terminase that cleaves nascent peptidoglycan strands endolytically to terminate their elongation.</text>
</comment>
<dbReference type="GO" id="GO:0005886">
    <property type="term" value="C:plasma membrane"/>
    <property type="evidence" value="ECO:0007669"/>
    <property type="project" value="UniProtKB-SubCell"/>
</dbReference>
<evidence type="ECO:0000256" key="3">
    <source>
        <dbReference type="ARBA" id="ARBA00022989"/>
    </source>
</evidence>
<dbReference type="Proteomes" id="UP000183454">
    <property type="component" value="Unassembled WGS sequence"/>
</dbReference>
<gene>
    <name evidence="7" type="primary">mltG</name>
    <name evidence="8" type="ORF">SAMN05421882_100580</name>
</gene>
<keyword evidence="7" id="KW-0997">Cell inner membrane</keyword>
<comment type="similarity">
    <text evidence="7">Belongs to the transglycosylase MltG family.</text>
</comment>
<evidence type="ECO:0000256" key="1">
    <source>
        <dbReference type="ARBA" id="ARBA00022475"/>
    </source>
</evidence>
<evidence type="ECO:0000256" key="2">
    <source>
        <dbReference type="ARBA" id="ARBA00022692"/>
    </source>
</evidence>
<dbReference type="EMBL" id="FNNH01000005">
    <property type="protein sequence ID" value="SDW22391.1"/>
    <property type="molecule type" value="Genomic_DNA"/>
</dbReference>
<keyword evidence="4 7" id="KW-0472">Membrane</keyword>
<dbReference type="Gene3D" id="3.30.160.60">
    <property type="entry name" value="Classic Zinc Finger"/>
    <property type="match status" value="1"/>
</dbReference>